<proteinExistence type="predicted"/>
<accession>A0A8H7YXX4</accession>
<protein>
    <submittedName>
        <fullName evidence="1">Uncharacterized protein</fullName>
    </submittedName>
</protein>
<dbReference type="Proteomes" id="UP000670092">
    <property type="component" value="Unassembled WGS sequence"/>
</dbReference>
<dbReference type="VEuPathDB" id="FungiDB:I7I52_09307"/>
<sequence length="78" mass="8802">MKLWVALELFPLFPSIENMALRVFQISTGPFRGVVILADLSKITRLGQKSSITTSAMMLWMDISRGPSHVTYAFPCFH</sequence>
<organism evidence="1 2">
    <name type="scientific">Ajellomyces capsulatus</name>
    <name type="common">Darling's disease fungus</name>
    <name type="synonym">Histoplasma capsulatum</name>
    <dbReference type="NCBI Taxonomy" id="5037"/>
    <lineage>
        <taxon>Eukaryota</taxon>
        <taxon>Fungi</taxon>
        <taxon>Dikarya</taxon>
        <taxon>Ascomycota</taxon>
        <taxon>Pezizomycotina</taxon>
        <taxon>Eurotiomycetes</taxon>
        <taxon>Eurotiomycetidae</taxon>
        <taxon>Onygenales</taxon>
        <taxon>Ajellomycetaceae</taxon>
        <taxon>Histoplasma</taxon>
    </lineage>
</organism>
<dbReference type="AlphaFoldDB" id="A0A8H7YXX4"/>
<evidence type="ECO:0000313" key="1">
    <source>
        <dbReference type="EMBL" id="KAG5299111.1"/>
    </source>
</evidence>
<name>A0A8H7YXX4_AJECA</name>
<dbReference type="EMBL" id="JAEVHI010000002">
    <property type="protein sequence ID" value="KAG5299111.1"/>
    <property type="molecule type" value="Genomic_DNA"/>
</dbReference>
<evidence type="ECO:0000313" key="2">
    <source>
        <dbReference type="Proteomes" id="UP000670092"/>
    </source>
</evidence>
<gene>
    <name evidence="1" type="ORF">I7I52_09307</name>
</gene>
<reference evidence="1 2" key="1">
    <citation type="submission" date="2021-01" db="EMBL/GenBank/DDBJ databases">
        <title>Chromosome-level genome assembly of a human fungal pathogen reveals clustering of transcriptionally co-regulated genes.</title>
        <authorList>
            <person name="Voorhies M."/>
            <person name="Cohen S."/>
            <person name="Shea T.P."/>
            <person name="Petrus S."/>
            <person name="Munoz J.F."/>
            <person name="Poplawski S."/>
            <person name="Goldman W.E."/>
            <person name="Michael T."/>
            <person name="Cuomo C.A."/>
            <person name="Sil A."/>
            <person name="Beyhan S."/>
        </authorList>
    </citation>
    <scope>NUCLEOTIDE SEQUENCE [LARGE SCALE GENOMIC DNA]</scope>
    <source>
        <strain evidence="1 2">G184AR</strain>
    </source>
</reference>
<comment type="caution">
    <text evidence="1">The sequence shown here is derived from an EMBL/GenBank/DDBJ whole genome shotgun (WGS) entry which is preliminary data.</text>
</comment>